<comment type="caution">
    <text evidence="2">The sequence shown here is derived from an EMBL/GenBank/DDBJ whole genome shotgun (WGS) entry which is preliminary data.</text>
</comment>
<gene>
    <name evidence="2" type="ORF">LCGC14_2157830</name>
</gene>
<sequence length="355" mass="40331">MSFRDKMKASKQDLNKRHEEAANEEGKKYGSIFLSKMIPKGVDHWRPKVGEHDIDIIPFFAGKQHPKVSEGTYHYVVRVFVYMNVGALNVPYVSPSENWGEPDPIKEWMTTQGRMPKDLFKKVASKDRCVFLVWCHDTPEEEEKGIQIWEASEFTSFEKMEEQSKRPRGGGHLPFSDPDNGSRWFFEIAKEGTFTDSQGKEKEGTKYKAFKFIERPKNMQSIPDEIMNQSFSLDECINMHPDFNEMYKAHHGQLPAASADPEKESTTQTDTPTVSDTGDDEPGHITDEDTPSATEEHSAETETTEQPSPSRRMPARRLARQPAKTEESVAPGTCPHGHEFGKDMEQHPECKSGCA</sequence>
<proteinExistence type="predicted"/>
<feature type="non-terminal residue" evidence="2">
    <location>
        <position position="355"/>
    </location>
</feature>
<feature type="region of interest" description="Disordered" evidence="1">
    <location>
        <begin position="252"/>
        <end position="355"/>
    </location>
</feature>
<evidence type="ECO:0008006" key="3">
    <source>
        <dbReference type="Google" id="ProtNLM"/>
    </source>
</evidence>
<feature type="compositionally biased region" description="Low complexity" evidence="1">
    <location>
        <begin position="266"/>
        <end position="276"/>
    </location>
</feature>
<dbReference type="EMBL" id="LAZR01027625">
    <property type="protein sequence ID" value="KKL65151.1"/>
    <property type="molecule type" value="Genomic_DNA"/>
</dbReference>
<accession>A0A0F9EFU7</accession>
<dbReference type="AlphaFoldDB" id="A0A0F9EFU7"/>
<name>A0A0F9EFU7_9ZZZZ</name>
<protein>
    <recommendedName>
        <fullName evidence="3">Bacteriophage T4 Gp32 single-stranded DNA-binding domain-containing protein</fullName>
    </recommendedName>
</protein>
<feature type="compositionally biased region" description="Basic and acidic residues" evidence="1">
    <location>
        <begin position="336"/>
        <end position="355"/>
    </location>
</feature>
<evidence type="ECO:0000313" key="2">
    <source>
        <dbReference type="EMBL" id="KKL65151.1"/>
    </source>
</evidence>
<evidence type="ECO:0000256" key="1">
    <source>
        <dbReference type="SAM" id="MobiDB-lite"/>
    </source>
</evidence>
<feature type="region of interest" description="Disordered" evidence="1">
    <location>
        <begin position="1"/>
        <end position="23"/>
    </location>
</feature>
<reference evidence="2" key="1">
    <citation type="journal article" date="2015" name="Nature">
        <title>Complex archaea that bridge the gap between prokaryotes and eukaryotes.</title>
        <authorList>
            <person name="Spang A."/>
            <person name="Saw J.H."/>
            <person name="Jorgensen S.L."/>
            <person name="Zaremba-Niedzwiedzka K."/>
            <person name="Martijn J."/>
            <person name="Lind A.E."/>
            <person name="van Eijk R."/>
            <person name="Schleper C."/>
            <person name="Guy L."/>
            <person name="Ettema T.J."/>
        </authorList>
    </citation>
    <scope>NUCLEOTIDE SEQUENCE</scope>
</reference>
<organism evidence="2">
    <name type="scientific">marine sediment metagenome</name>
    <dbReference type="NCBI Taxonomy" id="412755"/>
    <lineage>
        <taxon>unclassified sequences</taxon>
        <taxon>metagenomes</taxon>
        <taxon>ecological metagenomes</taxon>
    </lineage>
</organism>